<name>A0A7W9A313_9CAUL</name>
<dbReference type="GO" id="GO:0000271">
    <property type="term" value="P:polysaccharide biosynthetic process"/>
    <property type="evidence" value="ECO:0007669"/>
    <property type="project" value="TreeGrafter"/>
</dbReference>
<feature type="transmembrane region" description="Helical" evidence="1">
    <location>
        <begin position="330"/>
        <end position="351"/>
    </location>
</feature>
<evidence type="ECO:0000256" key="1">
    <source>
        <dbReference type="SAM" id="Phobius"/>
    </source>
</evidence>
<protein>
    <submittedName>
        <fullName evidence="3">Peptidoglycan/LPS O-acetylase OafA/YrhL</fullName>
    </submittedName>
</protein>
<keyword evidence="1" id="KW-0472">Membrane</keyword>
<proteinExistence type="predicted"/>
<evidence type="ECO:0000259" key="2">
    <source>
        <dbReference type="Pfam" id="PF01757"/>
    </source>
</evidence>
<feature type="transmembrane region" description="Helical" evidence="1">
    <location>
        <begin position="215"/>
        <end position="233"/>
    </location>
</feature>
<keyword evidence="4" id="KW-1185">Reference proteome</keyword>
<dbReference type="EMBL" id="JACIJB010000004">
    <property type="protein sequence ID" value="MBB5660521.1"/>
    <property type="molecule type" value="Genomic_DNA"/>
</dbReference>
<feature type="transmembrane region" description="Helical" evidence="1">
    <location>
        <begin position="242"/>
        <end position="261"/>
    </location>
</feature>
<dbReference type="PANTHER" id="PTHR23028:SF53">
    <property type="entry name" value="ACYL_TRANSF_3 DOMAIN-CONTAINING PROTEIN"/>
    <property type="match status" value="1"/>
</dbReference>
<dbReference type="AlphaFoldDB" id="A0A7W9A313"/>
<dbReference type="OrthoDB" id="9796461at2"/>
<feature type="domain" description="Acyltransferase 3" evidence="2">
    <location>
        <begin position="20"/>
        <end position="346"/>
    </location>
</feature>
<feature type="transmembrane region" description="Helical" evidence="1">
    <location>
        <begin position="20"/>
        <end position="37"/>
    </location>
</feature>
<comment type="caution">
    <text evidence="3">The sequence shown here is derived from an EMBL/GenBank/DDBJ whole genome shotgun (WGS) entry which is preliminary data.</text>
</comment>
<evidence type="ECO:0000313" key="4">
    <source>
        <dbReference type="Proteomes" id="UP000548978"/>
    </source>
</evidence>
<dbReference type="GO" id="GO:0016020">
    <property type="term" value="C:membrane"/>
    <property type="evidence" value="ECO:0007669"/>
    <property type="project" value="TreeGrafter"/>
</dbReference>
<organism evidence="3 4">
    <name type="scientific">Brevundimonas halotolerans</name>
    <dbReference type="NCBI Taxonomy" id="69670"/>
    <lineage>
        <taxon>Bacteria</taxon>
        <taxon>Pseudomonadati</taxon>
        <taxon>Pseudomonadota</taxon>
        <taxon>Alphaproteobacteria</taxon>
        <taxon>Caulobacterales</taxon>
        <taxon>Caulobacteraceae</taxon>
        <taxon>Brevundimonas</taxon>
    </lineage>
</organism>
<feature type="transmembrane region" description="Helical" evidence="1">
    <location>
        <begin position="154"/>
        <end position="172"/>
    </location>
</feature>
<dbReference type="Pfam" id="PF01757">
    <property type="entry name" value="Acyl_transf_3"/>
    <property type="match status" value="1"/>
</dbReference>
<dbReference type="Proteomes" id="UP000548978">
    <property type="component" value="Unassembled WGS sequence"/>
</dbReference>
<feature type="transmembrane region" description="Helical" evidence="1">
    <location>
        <begin position="267"/>
        <end position="285"/>
    </location>
</feature>
<feature type="transmembrane region" description="Helical" evidence="1">
    <location>
        <begin position="98"/>
        <end position="122"/>
    </location>
</feature>
<feature type="transmembrane region" description="Helical" evidence="1">
    <location>
        <begin position="179"/>
        <end position="195"/>
    </location>
</feature>
<evidence type="ECO:0000313" key="3">
    <source>
        <dbReference type="EMBL" id="MBB5660521.1"/>
    </source>
</evidence>
<dbReference type="PANTHER" id="PTHR23028">
    <property type="entry name" value="ACETYLTRANSFERASE"/>
    <property type="match status" value="1"/>
</dbReference>
<dbReference type="InterPro" id="IPR050879">
    <property type="entry name" value="Acyltransferase_3"/>
</dbReference>
<keyword evidence="1" id="KW-0812">Transmembrane</keyword>
<accession>A0A7W9A313</accession>
<keyword evidence="1" id="KW-1133">Transmembrane helix</keyword>
<feature type="transmembrane region" description="Helical" evidence="1">
    <location>
        <begin position="57"/>
        <end position="77"/>
    </location>
</feature>
<sequence>MLDRWISTRNETTAIARGGWLDAIRFIVAVLIVLHHFQAAGPIALAEGLHPAFEHTGFLLTNLFIIDSGYVLMRLYSQSLASGQVSPGEFLTRRVLRVVPAHLMMGLALVALVVGSATIGLAPRNPEWFDWSQLPAQLGLVQAFGIPGGLGWNAPTWSISALIGCYLAFPWIVRSCARLGPWTWLVLGIGLYLIANELARALLGYPVYQMPMKFGFFRALPLFFLGMALAAFAHRVWIHPGLARWVGVLATIGLIALQFYGKNALPSLVMISLIILAAGAIPVARPSRLIERAALVSFSMFISNEVVRIAWFGVANVAIARLNLSEPVQWALWAMGVGMAVAFAFAFHHMVDGPLQDWLKARTRHRAPATKAVRSAYA</sequence>
<dbReference type="GO" id="GO:0016747">
    <property type="term" value="F:acyltransferase activity, transferring groups other than amino-acyl groups"/>
    <property type="evidence" value="ECO:0007669"/>
    <property type="project" value="InterPro"/>
</dbReference>
<dbReference type="RefSeq" id="WP_123287917.1">
    <property type="nucleotide sequence ID" value="NZ_JACIJB010000004.1"/>
</dbReference>
<dbReference type="InterPro" id="IPR002656">
    <property type="entry name" value="Acyl_transf_3_dom"/>
</dbReference>
<gene>
    <name evidence="3" type="ORF">FHS65_001267</name>
</gene>
<reference evidence="3 4" key="1">
    <citation type="submission" date="2020-08" db="EMBL/GenBank/DDBJ databases">
        <title>Genomic Encyclopedia of Type Strains, Phase IV (KMG-IV): sequencing the most valuable type-strain genomes for metagenomic binning, comparative biology and taxonomic classification.</title>
        <authorList>
            <person name="Goeker M."/>
        </authorList>
    </citation>
    <scope>NUCLEOTIDE SEQUENCE [LARGE SCALE GENOMIC DNA]</scope>
    <source>
        <strain evidence="3 4">DSM 24448</strain>
    </source>
</reference>